<dbReference type="EMBL" id="JAHLPM010000004">
    <property type="protein sequence ID" value="MBU5437769.1"/>
    <property type="molecule type" value="Genomic_DNA"/>
</dbReference>
<dbReference type="SMART" id="SM00072">
    <property type="entry name" value="GuKc"/>
    <property type="match status" value="1"/>
</dbReference>
<evidence type="ECO:0000256" key="4">
    <source>
        <dbReference type="ARBA" id="ARBA00016296"/>
    </source>
</evidence>
<dbReference type="PANTHER" id="PTHR23117">
    <property type="entry name" value="GUANYLATE KINASE-RELATED"/>
    <property type="match status" value="1"/>
</dbReference>
<keyword evidence="5 11" id="KW-0808">Transferase</keyword>
<evidence type="ECO:0000259" key="12">
    <source>
        <dbReference type="PROSITE" id="PS50052"/>
    </source>
</evidence>
<evidence type="ECO:0000256" key="5">
    <source>
        <dbReference type="ARBA" id="ARBA00022679"/>
    </source>
</evidence>
<evidence type="ECO:0000256" key="7">
    <source>
        <dbReference type="ARBA" id="ARBA00022777"/>
    </source>
</evidence>
<comment type="function">
    <text evidence="1 11">Essential for recycling GMP and indirectly, cGMP.</text>
</comment>
<comment type="similarity">
    <text evidence="2 11">Belongs to the guanylate kinase family.</text>
</comment>
<evidence type="ECO:0000256" key="10">
    <source>
        <dbReference type="ARBA" id="ARBA00048594"/>
    </source>
</evidence>
<gene>
    <name evidence="11 13" type="primary">gmk</name>
    <name evidence="13" type="ORF">KQI42_07105</name>
</gene>
<comment type="subcellular location">
    <subcellularLocation>
        <location evidence="11">Cytoplasm</location>
    </subcellularLocation>
</comment>
<dbReference type="PROSITE" id="PS00856">
    <property type="entry name" value="GUANYLATE_KINASE_1"/>
    <property type="match status" value="1"/>
</dbReference>
<name>A0ABS6E6C0_9FIRM</name>
<evidence type="ECO:0000256" key="3">
    <source>
        <dbReference type="ARBA" id="ARBA00012961"/>
    </source>
</evidence>
<dbReference type="HAMAP" id="MF_00328">
    <property type="entry name" value="Guanylate_kinase"/>
    <property type="match status" value="1"/>
</dbReference>
<keyword evidence="11" id="KW-0963">Cytoplasm</keyword>
<dbReference type="Pfam" id="PF00625">
    <property type="entry name" value="Guanylate_kin"/>
    <property type="match status" value="1"/>
</dbReference>
<dbReference type="GO" id="GO:0004385">
    <property type="term" value="F:GMP kinase activity"/>
    <property type="evidence" value="ECO:0007669"/>
    <property type="project" value="UniProtKB-EC"/>
</dbReference>
<proteinExistence type="inferred from homology"/>
<dbReference type="PROSITE" id="PS50052">
    <property type="entry name" value="GUANYLATE_KINASE_2"/>
    <property type="match status" value="1"/>
</dbReference>
<sequence length="200" mass="23047">MSKGFLLVISGPSGCGKGTVSKELLSRNEDIIYSVSATTRKPRVGESDGLNYFFIEEEKFKNMAKADEFLEYALVHNNYYGTPKEFVLEEVDKGEIVLLEIDVQGAMQVKENYPEAVFIFLLPPTMSELRNRIIKRGTETEEDINRRFTNAFKELEFVDEYDYFVINDKLDEAVKNIESIITAEKLKVKRHNNIREKIIS</sequence>
<evidence type="ECO:0000256" key="1">
    <source>
        <dbReference type="ARBA" id="ARBA00003531"/>
    </source>
</evidence>
<evidence type="ECO:0000313" key="13">
    <source>
        <dbReference type="EMBL" id="MBU5437769.1"/>
    </source>
</evidence>
<evidence type="ECO:0000256" key="9">
    <source>
        <dbReference type="ARBA" id="ARBA00030128"/>
    </source>
</evidence>
<evidence type="ECO:0000256" key="2">
    <source>
        <dbReference type="ARBA" id="ARBA00005790"/>
    </source>
</evidence>
<keyword evidence="6 11" id="KW-0547">Nucleotide-binding</keyword>
<feature type="binding site" evidence="11">
    <location>
        <begin position="11"/>
        <end position="18"/>
    </location>
    <ligand>
        <name>ATP</name>
        <dbReference type="ChEBI" id="CHEBI:30616"/>
    </ligand>
</feature>
<comment type="catalytic activity">
    <reaction evidence="10 11">
        <text>GMP + ATP = GDP + ADP</text>
        <dbReference type="Rhea" id="RHEA:20780"/>
        <dbReference type="ChEBI" id="CHEBI:30616"/>
        <dbReference type="ChEBI" id="CHEBI:58115"/>
        <dbReference type="ChEBI" id="CHEBI:58189"/>
        <dbReference type="ChEBI" id="CHEBI:456216"/>
        <dbReference type="EC" id="2.7.4.8"/>
    </reaction>
</comment>
<dbReference type="InterPro" id="IPR017665">
    <property type="entry name" value="Guanylate_kinase"/>
</dbReference>
<keyword evidence="7 11" id="KW-0418">Kinase</keyword>
<feature type="domain" description="Guanylate kinase-like" evidence="12">
    <location>
        <begin position="4"/>
        <end position="182"/>
    </location>
</feature>
<dbReference type="PANTHER" id="PTHR23117:SF13">
    <property type="entry name" value="GUANYLATE KINASE"/>
    <property type="match status" value="1"/>
</dbReference>
<dbReference type="CDD" id="cd00071">
    <property type="entry name" value="GMPK"/>
    <property type="match status" value="1"/>
</dbReference>
<accession>A0ABS6E6C0</accession>
<dbReference type="InterPro" id="IPR008145">
    <property type="entry name" value="GK/Ca_channel_bsu"/>
</dbReference>
<reference evidence="13 14" key="1">
    <citation type="submission" date="2021-06" db="EMBL/GenBank/DDBJ databases">
        <authorList>
            <person name="Sun Q."/>
            <person name="Li D."/>
        </authorList>
    </citation>
    <scope>NUCLEOTIDE SEQUENCE [LARGE SCALE GENOMIC DNA]</scope>
    <source>
        <strain evidence="13 14">MSJ-40</strain>
    </source>
</reference>
<evidence type="ECO:0000256" key="8">
    <source>
        <dbReference type="ARBA" id="ARBA00022840"/>
    </source>
</evidence>
<evidence type="ECO:0000256" key="11">
    <source>
        <dbReference type="HAMAP-Rule" id="MF_00328"/>
    </source>
</evidence>
<keyword evidence="8 11" id="KW-0067">ATP-binding</keyword>
<protein>
    <recommendedName>
        <fullName evidence="4 11">Guanylate kinase</fullName>
        <ecNumber evidence="3 11">2.7.4.8</ecNumber>
    </recommendedName>
    <alternativeName>
        <fullName evidence="9 11">GMP kinase</fullName>
    </alternativeName>
</protein>
<comment type="caution">
    <text evidence="13">The sequence shown here is derived from an EMBL/GenBank/DDBJ whole genome shotgun (WGS) entry which is preliminary data.</text>
</comment>
<evidence type="ECO:0000256" key="6">
    <source>
        <dbReference type="ARBA" id="ARBA00022741"/>
    </source>
</evidence>
<evidence type="ECO:0000313" key="14">
    <source>
        <dbReference type="Proteomes" id="UP000749471"/>
    </source>
</evidence>
<dbReference type="InterPro" id="IPR020590">
    <property type="entry name" value="Guanylate_kinase_CS"/>
</dbReference>
<dbReference type="Proteomes" id="UP000749471">
    <property type="component" value="Unassembled WGS sequence"/>
</dbReference>
<dbReference type="EC" id="2.7.4.8" evidence="3 11"/>
<organism evidence="13 14">
    <name type="scientific">Tissierella simiarum</name>
    <dbReference type="NCBI Taxonomy" id="2841534"/>
    <lineage>
        <taxon>Bacteria</taxon>
        <taxon>Bacillati</taxon>
        <taxon>Bacillota</taxon>
        <taxon>Tissierellia</taxon>
        <taxon>Tissierellales</taxon>
        <taxon>Tissierellaceae</taxon>
        <taxon>Tissierella</taxon>
    </lineage>
</organism>
<dbReference type="NCBIfam" id="TIGR03263">
    <property type="entry name" value="guanyl_kin"/>
    <property type="match status" value="1"/>
</dbReference>
<keyword evidence="14" id="KW-1185">Reference proteome</keyword>
<dbReference type="RefSeq" id="WP_216518176.1">
    <property type="nucleotide sequence ID" value="NZ_JAHLPM010000004.1"/>
</dbReference>
<dbReference type="InterPro" id="IPR008144">
    <property type="entry name" value="Guanylate_kin-like_dom"/>
</dbReference>